<dbReference type="InterPro" id="IPR027417">
    <property type="entry name" value="P-loop_NTPase"/>
</dbReference>
<keyword evidence="4" id="KW-0677">Repeat</keyword>
<dbReference type="InterPro" id="IPR015946">
    <property type="entry name" value="KH_dom-like_a/b"/>
</dbReference>
<feature type="compositionally biased region" description="Basic and acidic residues" evidence="8">
    <location>
        <begin position="1376"/>
        <end position="1388"/>
    </location>
</feature>
<evidence type="ECO:0000259" key="9">
    <source>
        <dbReference type="Pfam" id="PF01926"/>
    </source>
</evidence>
<dbReference type="Pfam" id="PF14111">
    <property type="entry name" value="DUF4283"/>
    <property type="match status" value="1"/>
</dbReference>
<dbReference type="Pfam" id="PF14714">
    <property type="entry name" value="KH_dom-like"/>
    <property type="match status" value="1"/>
</dbReference>
<evidence type="ECO:0000256" key="2">
    <source>
        <dbReference type="ARBA" id="ARBA00020953"/>
    </source>
</evidence>
<dbReference type="EMBL" id="OX459126">
    <property type="protein sequence ID" value="CAI9117559.1"/>
    <property type="molecule type" value="Genomic_DNA"/>
</dbReference>
<evidence type="ECO:0000313" key="13">
    <source>
        <dbReference type="Proteomes" id="UP001161247"/>
    </source>
</evidence>
<proteinExistence type="inferred from homology"/>
<evidence type="ECO:0000259" key="10">
    <source>
        <dbReference type="Pfam" id="PF14111"/>
    </source>
</evidence>
<feature type="domain" description="G" evidence="9">
    <location>
        <begin position="1081"/>
        <end position="1204"/>
    </location>
</feature>
<dbReference type="HAMAP" id="MF_00195">
    <property type="entry name" value="GTPase_Der"/>
    <property type="match status" value="1"/>
</dbReference>
<dbReference type="PANTHER" id="PTHR43834:SF6">
    <property type="entry name" value="GTPASE DER"/>
    <property type="match status" value="1"/>
</dbReference>
<dbReference type="NCBIfam" id="TIGR03594">
    <property type="entry name" value="GTPase_EngA"/>
    <property type="match status" value="1"/>
</dbReference>
<dbReference type="NCBIfam" id="TIGR00231">
    <property type="entry name" value="small_GTP"/>
    <property type="match status" value="1"/>
</dbReference>
<protein>
    <recommendedName>
        <fullName evidence="2">GTPase Der</fullName>
    </recommendedName>
    <alternativeName>
        <fullName evidence="7">GTP-binding protein EngA</fullName>
    </alternativeName>
</protein>
<keyword evidence="5" id="KW-0547">Nucleotide-binding</keyword>
<keyword evidence="6" id="KW-0342">GTP-binding</keyword>
<feature type="domain" description="GTPase Der C-terminal KH-domain-like" evidence="11">
    <location>
        <begin position="1268"/>
        <end position="1347"/>
    </location>
</feature>
<evidence type="ECO:0000256" key="4">
    <source>
        <dbReference type="ARBA" id="ARBA00022737"/>
    </source>
</evidence>
<dbReference type="GO" id="GO:0005525">
    <property type="term" value="F:GTP binding"/>
    <property type="evidence" value="ECO:0007669"/>
    <property type="project" value="UniProtKB-KW"/>
</dbReference>
<keyword evidence="13" id="KW-1185">Reference proteome</keyword>
<evidence type="ECO:0000256" key="1">
    <source>
        <dbReference type="ARBA" id="ARBA00008279"/>
    </source>
</evidence>
<dbReference type="CDD" id="cd01894">
    <property type="entry name" value="EngA1"/>
    <property type="match status" value="1"/>
</dbReference>
<dbReference type="Pfam" id="PF01926">
    <property type="entry name" value="MMR_HSR1"/>
    <property type="match status" value="2"/>
</dbReference>
<dbReference type="GO" id="GO:0042254">
    <property type="term" value="P:ribosome biogenesis"/>
    <property type="evidence" value="ECO:0007669"/>
    <property type="project" value="UniProtKB-KW"/>
</dbReference>
<dbReference type="Gene3D" id="3.30.300.20">
    <property type="match status" value="1"/>
</dbReference>
<comment type="similarity">
    <text evidence="1">Belongs to the TRAFAC class TrmE-Era-EngA-EngB-Septin-like GTPase superfamily. EngA (Der) GTPase family.</text>
</comment>
<name>A0AAV1ED00_OLDCO</name>
<dbReference type="InterPro" id="IPR005225">
    <property type="entry name" value="Small_GTP-bd"/>
</dbReference>
<dbReference type="InterPro" id="IPR006073">
    <property type="entry name" value="GTP-bd"/>
</dbReference>
<evidence type="ECO:0000256" key="3">
    <source>
        <dbReference type="ARBA" id="ARBA00022517"/>
    </source>
</evidence>
<evidence type="ECO:0000256" key="6">
    <source>
        <dbReference type="ARBA" id="ARBA00023134"/>
    </source>
</evidence>
<evidence type="ECO:0000256" key="7">
    <source>
        <dbReference type="ARBA" id="ARBA00032345"/>
    </source>
</evidence>
<dbReference type="CDD" id="cd01895">
    <property type="entry name" value="EngA2"/>
    <property type="match status" value="1"/>
</dbReference>
<keyword evidence="3" id="KW-0690">Ribosome biogenesis</keyword>
<dbReference type="Gene3D" id="3.40.50.300">
    <property type="entry name" value="P-loop containing nucleotide triphosphate hydrolases"/>
    <property type="match status" value="2"/>
</dbReference>
<dbReference type="Proteomes" id="UP001161247">
    <property type="component" value="Chromosome 9"/>
</dbReference>
<evidence type="ECO:0000313" key="12">
    <source>
        <dbReference type="EMBL" id="CAI9117559.1"/>
    </source>
</evidence>
<dbReference type="InterPro" id="IPR016484">
    <property type="entry name" value="GTPase_Der"/>
</dbReference>
<organism evidence="12 13">
    <name type="scientific">Oldenlandia corymbosa var. corymbosa</name>
    <dbReference type="NCBI Taxonomy" id="529605"/>
    <lineage>
        <taxon>Eukaryota</taxon>
        <taxon>Viridiplantae</taxon>
        <taxon>Streptophyta</taxon>
        <taxon>Embryophyta</taxon>
        <taxon>Tracheophyta</taxon>
        <taxon>Spermatophyta</taxon>
        <taxon>Magnoliopsida</taxon>
        <taxon>eudicotyledons</taxon>
        <taxon>Gunneridae</taxon>
        <taxon>Pentapetalae</taxon>
        <taxon>asterids</taxon>
        <taxon>lamiids</taxon>
        <taxon>Gentianales</taxon>
        <taxon>Rubiaceae</taxon>
        <taxon>Rubioideae</taxon>
        <taxon>Spermacoceae</taxon>
        <taxon>Hedyotis-Oldenlandia complex</taxon>
        <taxon>Oldenlandia</taxon>
    </lineage>
</organism>
<feature type="domain" description="DUF4283" evidence="10">
    <location>
        <begin position="12"/>
        <end position="74"/>
    </location>
</feature>
<evidence type="ECO:0000259" key="11">
    <source>
        <dbReference type="Pfam" id="PF14714"/>
    </source>
</evidence>
<reference evidence="12" key="1">
    <citation type="submission" date="2023-03" db="EMBL/GenBank/DDBJ databases">
        <authorList>
            <person name="Julca I."/>
        </authorList>
    </citation>
    <scope>NUCLEOTIDE SEQUENCE</scope>
</reference>
<accession>A0AAV1ED00</accession>
<dbReference type="InterPro" id="IPR032859">
    <property type="entry name" value="KH_dom-like"/>
</dbReference>
<dbReference type="InterPro" id="IPR025558">
    <property type="entry name" value="DUF4283"/>
</dbReference>
<sequence length="1388" mass="156188">MGIRKKGMKKGNRSLVGKVFGEKKVNFFGVKNAMEKSWKQKGLIEVETLQANTFQFVFASESERDVRLKAGYWKEERREVHENNNGVYVFKSLVDKGLNRSEELRVQLRDGVELENGNVKAREKGETSGVTLEEKKADQQVGRLEQEADGSKKSWAEIVGMGHEGKERGEVGGVDYKVGLGGGFKLGTTLADLMREAKEAGKIPVYNGGEGEKRRTYPLQDEVIEDINSEDEKIYEEYEQRVARRVLGDVTNLPEKIATQKEEAGKKKGQWKKRARLELTGQEGGKVGFKDRLFMVEQLGRKGGTAVGWSEEVVVYDILSSEFSIEEQGLGRRWFIGDDFNDIGNGTEKRGGRIRRTGRFLGFCDFIRGMEMEEVDFVGRNWTWANNRDGEGFIEKCLDRFFGSIAWLVENGEAKVLHVEGHSSDHCMLVLDTKPETKRKKSRFYFDKRWIGKSGVETIIKDAWSGSAEGSPMHQLVVKIKRCRLELLKWSRGQNLNPSREIKRISGEMDGLKAQGGARDWDKWKRLKEELVESGYLAAVAYPIRSSICSQNATKNSWHFGGNRIEAVDVIQKAMVEWNEYFLAQQKKKPARMATEEIYEVQGWKGPEDGLVRINVSSEMDGSSSTAGLRYCLRKVGGKLIVTKAIYKHHVQNSLGAEMEAVREGLKEAQKLKSPRFVGLELPLNALEATVKKIQRILGTDDDQVSFFERVSDLADRVEALERRACGEGTSSSRLGTDNALESVKQDVLILKRTIEKCSTWLEREEDQRTVESLVQDVVLLKRALASSMPVESETRTVCWWENHCSLVALSQTLAYQHMRKFCSVRGQDSLNETLEYPVSTNSINIDVNAEDKKDVPVKPKKREPIDFTEIDINKLPTVLLIGRPNVGKSALFNRLIRRREALVYNTPTDHVTRDIREGVAKLGDLRFRVLDSAGLEAEASSGSVLSRSAAMTKHVLARSQFALFLIDGRDGLHDMDLDVGKWLRKHAPGIKTTVVINKSEMLDAFSGSLDAAIGEACSLGFGDPVALSAETGFGLSELHEALKPLLEEYMLQESCEDTEVTHPDGDEHPMVGDAKLPLQLAIVGRPNVGKSTLLNAILEEDRVLVGPEAGLTRDSIRVQFEYEGRTIYLVDTAGWLERTHQEKGPSSLSIVQSRKHLMRAHVIALVLDAEEISRGRRSMKHAEVVIARQAVEEGRGLVVIVNKMDLFKGQENKKIYDSIVKAVPEEVQTIIPQVTGIPVIFVSALEGQGKIDVMHQVVDTYEKWCSRLTTARLNRWLLKVMSRHSWKDQSSQPKIKYFTQVKARPPTFVAFVSGKKQLSDTVLRFLTRSLKEDFDLGGIPVRIMQRSVIKTTDSKKIVHKNQPTPKRMKMRSDKRKQVTKDDNSIAG</sequence>
<gene>
    <name evidence="12" type="ORF">OLC1_LOCUS23606</name>
</gene>
<dbReference type="SUPFAM" id="SSF52540">
    <property type="entry name" value="P-loop containing nucleoside triphosphate hydrolases"/>
    <property type="match status" value="2"/>
</dbReference>
<evidence type="ECO:0000256" key="8">
    <source>
        <dbReference type="SAM" id="MobiDB-lite"/>
    </source>
</evidence>
<evidence type="ECO:0000256" key="5">
    <source>
        <dbReference type="ARBA" id="ARBA00022741"/>
    </source>
</evidence>
<feature type="domain" description="G" evidence="9">
    <location>
        <begin position="879"/>
        <end position="999"/>
    </location>
</feature>
<feature type="region of interest" description="Disordered" evidence="8">
    <location>
        <begin position="1354"/>
        <end position="1388"/>
    </location>
</feature>
<dbReference type="PANTHER" id="PTHR43834">
    <property type="entry name" value="GTPASE DER"/>
    <property type="match status" value="1"/>
</dbReference>
<dbReference type="PRINTS" id="PR00326">
    <property type="entry name" value="GTP1OBG"/>
</dbReference>